<protein>
    <submittedName>
        <fullName evidence="7">Epoxide hydrolase</fullName>
    </submittedName>
</protein>
<dbReference type="PIRSF" id="PIRSF001112">
    <property type="entry name" value="Epoxide_hydrolase"/>
    <property type="match status" value="1"/>
</dbReference>
<feature type="active site" description="Proton donor" evidence="4">
    <location>
        <position position="333"/>
    </location>
</feature>
<dbReference type="InterPro" id="IPR010497">
    <property type="entry name" value="Epoxide_hydro_N"/>
</dbReference>
<gene>
    <name evidence="7" type="ORF">IPN02_10355</name>
</gene>
<keyword evidence="3 7" id="KW-0378">Hydrolase</keyword>
<evidence type="ECO:0000256" key="2">
    <source>
        <dbReference type="ARBA" id="ARBA00022797"/>
    </source>
</evidence>
<evidence type="ECO:0000313" key="7">
    <source>
        <dbReference type="EMBL" id="MBK9297209.1"/>
    </source>
</evidence>
<keyword evidence="2" id="KW-0058">Aromatic hydrocarbons catabolism</keyword>
<evidence type="ECO:0000313" key="8">
    <source>
        <dbReference type="Proteomes" id="UP000727993"/>
    </source>
</evidence>
<feature type="domain" description="Epoxide hydrolase N-terminal" evidence="6">
    <location>
        <begin position="38"/>
        <end position="140"/>
    </location>
</feature>
<dbReference type="PANTHER" id="PTHR21661">
    <property type="entry name" value="EPOXIDE HYDROLASE 1-RELATED"/>
    <property type="match status" value="1"/>
</dbReference>
<dbReference type="PANTHER" id="PTHR21661:SF35">
    <property type="entry name" value="EPOXIDE HYDROLASE"/>
    <property type="match status" value="1"/>
</dbReference>
<dbReference type="SUPFAM" id="SSF53474">
    <property type="entry name" value="alpha/beta-Hydrolases"/>
    <property type="match status" value="1"/>
</dbReference>
<reference evidence="7 8" key="1">
    <citation type="submission" date="2020-10" db="EMBL/GenBank/DDBJ databases">
        <title>Connecting structure to function with the recovery of over 1000 high-quality activated sludge metagenome-assembled genomes encoding full-length rRNA genes using long-read sequencing.</title>
        <authorList>
            <person name="Singleton C.M."/>
            <person name="Petriglieri F."/>
            <person name="Kristensen J.M."/>
            <person name="Kirkegaard R.H."/>
            <person name="Michaelsen T.Y."/>
            <person name="Andersen M.H."/>
            <person name="Karst S.M."/>
            <person name="Dueholm M.S."/>
            <person name="Nielsen P.H."/>
            <person name="Albertsen M."/>
        </authorList>
    </citation>
    <scope>NUCLEOTIDE SEQUENCE [LARGE SCALE GENOMIC DNA]</scope>
    <source>
        <strain evidence="7">Lyne_18-Q3-R50-59_MAXAC.006</strain>
    </source>
</reference>
<name>A0A936TEY9_9ACTN</name>
<evidence type="ECO:0000256" key="5">
    <source>
        <dbReference type="SAM" id="MobiDB-lite"/>
    </source>
</evidence>
<accession>A0A936TEY9</accession>
<dbReference type="AlphaFoldDB" id="A0A936TEY9"/>
<dbReference type="Gene3D" id="3.40.50.1820">
    <property type="entry name" value="alpha/beta hydrolase"/>
    <property type="match status" value="1"/>
</dbReference>
<evidence type="ECO:0000256" key="4">
    <source>
        <dbReference type="PIRSR" id="PIRSR001112-1"/>
    </source>
</evidence>
<evidence type="ECO:0000256" key="1">
    <source>
        <dbReference type="ARBA" id="ARBA00010088"/>
    </source>
</evidence>
<dbReference type="GO" id="GO:0097176">
    <property type="term" value="P:epoxide metabolic process"/>
    <property type="evidence" value="ECO:0007669"/>
    <property type="project" value="TreeGrafter"/>
</dbReference>
<evidence type="ECO:0000256" key="3">
    <source>
        <dbReference type="ARBA" id="ARBA00022801"/>
    </source>
</evidence>
<dbReference type="InterPro" id="IPR029058">
    <property type="entry name" value="AB_hydrolase_fold"/>
</dbReference>
<comment type="similarity">
    <text evidence="1">Belongs to the peptidase S33 family.</text>
</comment>
<proteinExistence type="inferred from homology"/>
<organism evidence="7 8">
    <name type="scientific">Candidatus Neomicrothrix subdominans</name>
    <dbReference type="NCBI Taxonomy" id="2954438"/>
    <lineage>
        <taxon>Bacteria</taxon>
        <taxon>Bacillati</taxon>
        <taxon>Actinomycetota</taxon>
        <taxon>Acidimicrobiia</taxon>
        <taxon>Acidimicrobiales</taxon>
        <taxon>Microthrixaceae</taxon>
        <taxon>Candidatus Neomicrothrix</taxon>
    </lineage>
</organism>
<feature type="active site" description="Nucleophile" evidence="4">
    <location>
        <position position="209"/>
    </location>
</feature>
<evidence type="ECO:0000259" key="6">
    <source>
        <dbReference type="Pfam" id="PF06441"/>
    </source>
</evidence>
<dbReference type="Proteomes" id="UP000727993">
    <property type="component" value="Unassembled WGS sequence"/>
</dbReference>
<feature type="region of interest" description="Disordered" evidence="5">
    <location>
        <begin position="1"/>
        <end position="34"/>
    </location>
</feature>
<sequence length="409" mass="44623">MTGSESGDGAPPADEWVGDAAVEGPSADHPVPDGFEATSIAIPDELLDDLRLRLGHTRWPDELPDVGWDYGTDMSTLQALCRTWRDTYDWRPTEARLNAWPQYRTTIGGTPIHVIVARSPEPDAMPLLLTHGWPGSVTEFLDVIEPLRDPVAHGGDAADAFHVVVPSLPGFGFSGPTTGPGWDVKAVAEAWAELMSRLGFDRYLAQGGDWGSFVSTWLGLVDPEHLAGIHLNMAVGFPGDGELTESEGVDLAEMGEFLANGCAYQEIQGKNPQTLAYGLADSPAGLAGWILEKFWAWTDHDGNLFDAVSEQAILDNLTSYWVTGTIGSSTRIYFETMRTGRFATHDAKVEVPTAVAQFPAEITRPPRSWVEAGYNLVRYTRFDRGGHFAALEEPDLLIGDLRAFARTLR</sequence>
<dbReference type="PRINTS" id="PR00412">
    <property type="entry name" value="EPOXHYDRLASE"/>
</dbReference>
<feature type="active site" description="Proton acceptor" evidence="4">
    <location>
        <position position="387"/>
    </location>
</feature>
<dbReference type="InterPro" id="IPR000639">
    <property type="entry name" value="Epox_hydrolase-like"/>
</dbReference>
<comment type="caution">
    <text evidence="7">The sequence shown here is derived from an EMBL/GenBank/DDBJ whole genome shotgun (WGS) entry which is preliminary data.</text>
</comment>
<dbReference type="Pfam" id="PF06441">
    <property type="entry name" value="EHN"/>
    <property type="match status" value="1"/>
</dbReference>
<dbReference type="EMBL" id="JADJZA010000007">
    <property type="protein sequence ID" value="MBK9297209.1"/>
    <property type="molecule type" value="Genomic_DNA"/>
</dbReference>
<dbReference type="GO" id="GO:0004301">
    <property type="term" value="F:epoxide hydrolase activity"/>
    <property type="evidence" value="ECO:0007669"/>
    <property type="project" value="TreeGrafter"/>
</dbReference>
<dbReference type="InterPro" id="IPR016292">
    <property type="entry name" value="Epoxide_hydrolase"/>
</dbReference>